<accession>A0A6N8UAN7</accession>
<evidence type="ECO:0000256" key="1">
    <source>
        <dbReference type="ARBA" id="ARBA00004141"/>
    </source>
</evidence>
<dbReference type="InterPro" id="IPR013525">
    <property type="entry name" value="ABC2_TM"/>
</dbReference>
<evidence type="ECO:0000256" key="2">
    <source>
        <dbReference type="ARBA" id="ARBA00022692"/>
    </source>
</evidence>
<dbReference type="Proteomes" id="UP000434036">
    <property type="component" value="Unassembled WGS sequence"/>
</dbReference>
<reference evidence="7 8" key="2">
    <citation type="submission" date="2020-01" db="EMBL/GenBank/DDBJ databases">
        <title>Clostridiaceae sp. nov. isolated from the gut of human by culturomics.</title>
        <authorList>
            <person name="Chang Y."/>
        </authorList>
    </citation>
    <scope>NUCLEOTIDE SEQUENCE [LARGE SCALE GENOMIC DNA]</scope>
    <source>
        <strain evidence="7 8">DONG20-135</strain>
    </source>
</reference>
<feature type="transmembrane region" description="Helical" evidence="5">
    <location>
        <begin position="258"/>
        <end position="281"/>
    </location>
</feature>
<dbReference type="RefSeq" id="WP_160625076.1">
    <property type="nucleotide sequence ID" value="NZ_WUUQ01000002.1"/>
</dbReference>
<dbReference type="Pfam" id="PF12698">
    <property type="entry name" value="ABC2_membrane_3"/>
    <property type="match status" value="1"/>
</dbReference>
<proteinExistence type="predicted"/>
<reference evidence="7 8" key="1">
    <citation type="submission" date="2019-12" db="EMBL/GenBank/DDBJ databases">
        <authorList>
            <person name="Yang R."/>
        </authorList>
    </citation>
    <scope>NUCLEOTIDE SEQUENCE [LARGE SCALE GENOMIC DNA]</scope>
    <source>
        <strain evidence="7 8">DONG20-135</strain>
    </source>
</reference>
<evidence type="ECO:0000256" key="3">
    <source>
        <dbReference type="ARBA" id="ARBA00022989"/>
    </source>
</evidence>
<dbReference type="EMBL" id="WUUQ01000002">
    <property type="protein sequence ID" value="MXQ73639.1"/>
    <property type="molecule type" value="Genomic_DNA"/>
</dbReference>
<gene>
    <name evidence="7" type="ORF">GSF08_06785</name>
</gene>
<sequence length="290" mass="32139">MPFLTLIKRNLLLFFKDKSAVFFSLMAVFVVLGLYICFLGDLMITPLEDSLGKGARELSDNWIMAGTLGTVALTTTMSALGLMIEDRSKSIVRDFYVSALKPLQIQAAYLVSAFCITMIIGAITLLLGQFYIVYYGGEWITVKALLRVLGVFALDTLTCGACLVFIMSFFRSASSFSNATTIVGTLSGFLMGIYIPVGALPQMLQTIIKCFPPTHGAALMRQFMMDDTIKRVFSGAPQAAITSFQNQFGLRFSFFDRAYSVSDSLIILLAAFLLFVSFLFLRARCRKNYH</sequence>
<feature type="transmembrane region" description="Helical" evidence="5">
    <location>
        <begin position="179"/>
        <end position="197"/>
    </location>
</feature>
<feature type="transmembrane region" description="Helical" evidence="5">
    <location>
        <begin position="105"/>
        <end position="132"/>
    </location>
</feature>
<feature type="transmembrane region" description="Helical" evidence="5">
    <location>
        <begin position="144"/>
        <end position="167"/>
    </location>
</feature>
<dbReference type="PANTHER" id="PTHR43229:SF2">
    <property type="entry name" value="NODULATION PROTEIN J"/>
    <property type="match status" value="1"/>
</dbReference>
<comment type="caution">
    <text evidence="7">The sequence shown here is derived from an EMBL/GenBank/DDBJ whole genome shotgun (WGS) entry which is preliminary data.</text>
</comment>
<evidence type="ECO:0000256" key="5">
    <source>
        <dbReference type="SAM" id="Phobius"/>
    </source>
</evidence>
<feature type="domain" description="ABC-2 type transporter transmembrane" evidence="6">
    <location>
        <begin position="64"/>
        <end position="279"/>
    </location>
</feature>
<name>A0A6N8UAN7_9FIRM</name>
<protein>
    <submittedName>
        <fullName evidence="7">ABC transporter permease</fullName>
    </submittedName>
</protein>
<feature type="transmembrane region" description="Helical" evidence="5">
    <location>
        <begin position="62"/>
        <end position="84"/>
    </location>
</feature>
<evidence type="ECO:0000313" key="8">
    <source>
        <dbReference type="Proteomes" id="UP000434036"/>
    </source>
</evidence>
<keyword evidence="3 5" id="KW-1133">Transmembrane helix</keyword>
<organism evidence="7 8">
    <name type="scientific">Copranaerobaculum intestinale</name>
    <dbReference type="NCBI Taxonomy" id="2692629"/>
    <lineage>
        <taxon>Bacteria</taxon>
        <taxon>Bacillati</taxon>
        <taxon>Bacillota</taxon>
        <taxon>Erysipelotrichia</taxon>
        <taxon>Erysipelotrichales</taxon>
        <taxon>Erysipelotrichaceae</taxon>
        <taxon>Copranaerobaculum</taxon>
    </lineage>
</organism>
<feature type="transmembrane region" description="Helical" evidence="5">
    <location>
        <begin position="21"/>
        <end position="42"/>
    </location>
</feature>
<keyword evidence="4 5" id="KW-0472">Membrane</keyword>
<evidence type="ECO:0000313" key="7">
    <source>
        <dbReference type="EMBL" id="MXQ73639.1"/>
    </source>
</evidence>
<dbReference type="PANTHER" id="PTHR43229">
    <property type="entry name" value="NODULATION PROTEIN J"/>
    <property type="match status" value="1"/>
</dbReference>
<comment type="subcellular location">
    <subcellularLocation>
        <location evidence="1">Membrane</location>
        <topology evidence="1">Multi-pass membrane protein</topology>
    </subcellularLocation>
</comment>
<keyword evidence="8" id="KW-1185">Reference proteome</keyword>
<dbReference type="InterPro" id="IPR051784">
    <property type="entry name" value="Nod_factor_ABC_transporter"/>
</dbReference>
<evidence type="ECO:0000256" key="4">
    <source>
        <dbReference type="ARBA" id="ARBA00023136"/>
    </source>
</evidence>
<dbReference type="GO" id="GO:0140359">
    <property type="term" value="F:ABC-type transporter activity"/>
    <property type="evidence" value="ECO:0007669"/>
    <property type="project" value="InterPro"/>
</dbReference>
<keyword evidence="2 5" id="KW-0812">Transmembrane</keyword>
<dbReference type="GO" id="GO:0016020">
    <property type="term" value="C:membrane"/>
    <property type="evidence" value="ECO:0007669"/>
    <property type="project" value="UniProtKB-SubCell"/>
</dbReference>
<dbReference type="AlphaFoldDB" id="A0A6N8UAN7"/>
<evidence type="ECO:0000259" key="6">
    <source>
        <dbReference type="Pfam" id="PF12698"/>
    </source>
</evidence>